<protein>
    <submittedName>
        <fullName evidence="1">Uncharacterized protein</fullName>
    </submittedName>
</protein>
<organism evidence="1 2">
    <name type="scientific">Streptomyces caledonius</name>
    <dbReference type="NCBI Taxonomy" id="3134107"/>
    <lineage>
        <taxon>Bacteria</taxon>
        <taxon>Bacillati</taxon>
        <taxon>Actinomycetota</taxon>
        <taxon>Actinomycetes</taxon>
        <taxon>Kitasatosporales</taxon>
        <taxon>Streptomycetaceae</taxon>
        <taxon>Streptomyces</taxon>
    </lineage>
</organism>
<proteinExistence type="predicted"/>
<comment type="caution">
    <text evidence="1">The sequence shown here is derived from an EMBL/GenBank/DDBJ whole genome shotgun (WGS) entry which is preliminary data.</text>
</comment>
<gene>
    <name evidence="1" type="ORF">WKI68_14770</name>
</gene>
<evidence type="ECO:0000313" key="1">
    <source>
        <dbReference type="EMBL" id="MEJ8642346.1"/>
    </source>
</evidence>
<keyword evidence="2" id="KW-1185">Reference proteome</keyword>
<sequence length="55" mass="6035">MGTFAVRIAKAFDAEVTAVCGTRNVDLEDLTGGERRYDVCSTWWATARRPSAGVR</sequence>
<name>A0ABU8U384_9ACTN</name>
<evidence type="ECO:0000313" key="2">
    <source>
        <dbReference type="Proteomes" id="UP001382904"/>
    </source>
</evidence>
<dbReference type="EMBL" id="JBBKAM010000002">
    <property type="protein sequence ID" value="MEJ8642346.1"/>
    <property type="molecule type" value="Genomic_DNA"/>
</dbReference>
<accession>A0ABU8U384</accession>
<dbReference type="Gene3D" id="3.40.50.720">
    <property type="entry name" value="NAD(P)-binding Rossmann-like Domain"/>
    <property type="match status" value="1"/>
</dbReference>
<dbReference type="Proteomes" id="UP001382904">
    <property type="component" value="Unassembled WGS sequence"/>
</dbReference>
<reference evidence="1 2" key="1">
    <citation type="submission" date="2024-03" db="EMBL/GenBank/DDBJ databases">
        <title>Novel Streptomyces species of biotechnological and ecological value are a feature of Machair soil.</title>
        <authorList>
            <person name="Prole J.R."/>
            <person name="Goodfellow M."/>
            <person name="Allenby N."/>
            <person name="Ward A.C."/>
        </authorList>
    </citation>
    <scope>NUCLEOTIDE SEQUENCE [LARGE SCALE GENOMIC DNA]</scope>
    <source>
        <strain evidence="1 2">MS1.HAVA.3</strain>
    </source>
</reference>